<dbReference type="AlphaFoldDB" id="A0A5K3FTM9"/>
<dbReference type="WBParaSite" id="MCU_011408-RA">
    <property type="protein sequence ID" value="MCU_011408-RA"/>
    <property type="gene ID" value="MCU_011408"/>
</dbReference>
<name>A0A5K3FTM9_MESCO</name>
<accession>A0A5K3FTM9</accession>
<organism evidence="3">
    <name type="scientific">Mesocestoides corti</name>
    <name type="common">Flatworm</name>
    <dbReference type="NCBI Taxonomy" id="53468"/>
    <lineage>
        <taxon>Eukaryota</taxon>
        <taxon>Metazoa</taxon>
        <taxon>Spiralia</taxon>
        <taxon>Lophotrochozoa</taxon>
        <taxon>Platyhelminthes</taxon>
        <taxon>Cestoda</taxon>
        <taxon>Eucestoda</taxon>
        <taxon>Cyclophyllidea</taxon>
        <taxon>Mesocestoididae</taxon>
        <taxon>Mesocestoides</taxon>
    </lineage>
</organism>
<evidence type="ECO:0000256" key="1">
    <source>
        <dbReference type="SAM" id="MobiDB-lite"/>
    </source>
</evidence>
<protein>
    <submittedName>
        <fullName evidence="3">LSDAT_euk domain-containing protein</fullName>
    </submittedName>
</protein>
<evidence type="ECO:0000313" key="3">
    <source>
        <dbReference type="WBParaSite" id="MCU_011408-RA"/>
    </source>
</evidence>
<reference evidence="3" key="1">
    <citation type="submission" date="2019-11" db="UniProtKB">
        <authorList>
            <consortium name="WormBaseParasite"/>
        </authorList>
    </citation>
    <scope>IDENTIFICATION</scope>
</reference>
<feature type="domain" description="TRPM SLOG" evidence="2">
    <location>
        <begin position="41"/>
        <end position="97"/>
    </location>
</feature>
<dbReference type="Pfam" id="PF18139">
    <property type="entry name" value="LSDAT_euk"/>
    <property type="match status" value="1"/>
</dbReference>
<evidence type="ECO:0000259" key="2">
    <source>
        <dbReference type="Pfam" id="PF18139"/>
    </source>
</evidence>
<dbReference type="InterPro" id="IPR041491">
    <property type="entry name" value="TRPM_SLOG"/>
</dbReference>
<proteinExistence type="predicted"/>
<sequence length="98" mass="11063">MCSGQQRQSNEEDLAFSQPLSDEDVSARGSVLFTSLDEPIKFVSVGKVPTRKQILRILSSTWQLKPPTLVISVHGSYANLKKRFTFTMKKGLWKTMES</sequence>
<feature type="region of interest" description="Disordered" evidence="1">
    <location>
        <begin position="1"/>
        <end position="22"/>
    </location>
</feature>